<dbReference type="Pfam" id="PF17855">
    <property type="entry name" value="MCM_lid"/>
    <property type="match status" value="1"/>
</dbReference>
<reference evidence="2" key="1">
    <citation type="journal article" date="2004" name="Curr. Biol.">
        <title>Genome compaction and stability in microsporidian intracellular parasites.</title>
        <authorList>
            <person name="Slamovits C.H."/>
            <person name="Fast N.M."/>
            <person name="Law J.S."/>
            <person name="Keeling P.J."/>
        </authorList>
    </citation>
    <scope>NUCLEOTIDE SEQUENCE</scope>
</reference>
<dbReference type="EMBL" id="AY548907">
    <property type="protein sequence ID" value="AAT12370.1"/>
    <property type="molecule type" value="Genomic_DNA"/>
</dbReference>
<dbReference type="Gene3D" id="3.40.50.300">
    <property type="entry name" value="P-loop containing nucleotide triphosphate hydrolases"/>
    <property type="match status" value="1"/>
</dbReference>
<dbReference type="GO" id="GO:0042555">
    <property type="term" value="C:MCM complex"/>
    <property type="evidence" value="ECO:0007669"/>
    <property type="project" value="TreeGrafter"/>
</dbReference>
<feature type="domain" description="MCM AAA-lid" evidence="1">
    <location>
        <begin position="1"/>
        <end position="76"/>
    </location>
</feature>
<evidence type="ECO:0000313" key="2">
    <source>
        <dbReference type="EMBL" id="AAT12370.1"/>
    </source>
</evidence>
<name>Q6E6B7_ANTLO</name>
<dbReference type="InterPro" id="IPR027417">
    <property type="entry name" value="P-loop_NTPase"/>
</dbReference>
<dbReference type="GO" id="GO:0017116">
    <property type="term" value="F:single-stranded DNA helicase activity"/>
    <property type="evidence" value="ECO:0007669"/>
    <property type="project" value="TreeGrafter"/>
</dbReference>
<feature type="non-terminal residue" evidence="2">
    <location>
        <position position="1"/>
    </location>
</feature>
<accession>Q6E6B7</accession>
<dbReference type="GO" id="GO:0006271">
    <property type="term" value="P:DNA strand elongation involved in DNA replication"/>
    <property type="evidence" value="ECO:0007669"/>
    <property type="project" value="TreeGrafter"/>
</dbReference>
<protein>
    <submittedName>
        <fullName evidence="2">DNA replication licensing factor-like protein</fullName>
    </submittedName>
</protein>
<dbReference type="GO" id="GO:0006270">
    <property type="term" value="P:DNA replication initiation"/>
    <property type="evidence" value="ECO:0007669"/>
    <property type="project" value="TreeGrafter"/>
</dbReference>
<dbReference type="GO" id="GO:0005524">
    <property type="term" value="F:ATP binding"/>
    <property type="evidence" value="ECO:0007669"/>
    <property type="project" value="InterPro"/>
</dbReference>
<organism evidence="2">
    <name type="scientific">Antonospora locustae</name>
    <name type="common">Microsporidian parasite</name>
    <name type="synonym">Nosema locustae</name>
    <dbReference type="NCBI Taxonomy" id="278021"/>
    <lineage>
        <taxon>Eukaryota</taxon>
        <taxon>Fungi</taxon>
        <taxon>Fungi incertae sedis</taxon>
        <taxon>Microsporidia</taxon>
        <taxon>Antonospora</taxon>
    </lineage>
</organism>
<dbReference type="AlphaFoldDB" id="Q6E6B7"/>
<dbReference type="InterPro" id="IPR031327">
    <property type="entry name" value="MCM"/>
</dbReference>
<dbReference type="PANTHER" id="PTHR11630:SF26">
    <property type="entry name" value="DNA REPLICATION LICENSING FACTOR MCM7"/>
    <property type="match status" value="1"/>
</dbReference>
<dbReference type="PANTHER" id="PTHR11630">
    <property type="entry name" value="DNA REPLICATION LICENSING FACTOR MCM FAMILY MEMBER"/>
    <property type="match status" value="1"/>
</dbReference>
<sequence>LRDIVDECKKIIPTIPKFLSKRLSDSYVEARKRNVFLTPRYLLSLIRLSLAHARLRFSHEVCDVDVDEAIRLMEACRSNIPEKKEDHNPRHALYNLIVSLGDRVALKRLYEMICDRFRKEDIDECIKEFEELGVWAVEDDHLVIFN</sequence>
<dbReference type="GO" id="GO:0005634">
    <property type="term" value="C:nucleus"/>
    <property type="evidence" value="ECO:0007669"/>
    <property type="project" value="TreeGrafter"/>
</dbReference>
<dbReference type="InterPro" id="IPR041562">
    <property type="entry name" value="MCM_lid"/>
</dbReference>
<proteinExistence type="predicted"/>
<evidence type="ECO:0000259" key="1">
    <source>
        <dbReference type="Pfam" id="PF17855"/>
    </source>
</evidence>
<dbReference type="GO" id="GO:0000727">
    <property type="term" value="P:double-strand break repair via break-induced replication"/>
    <property type="evidence" value="ECO:0007669"/>
    <property type="project" value="TreeGrafter"/>
</dbReference>
<dbReference type="GO" id="GO:0003697">
    <property type="term" value="F:single-stranded DNA binding"/>
    <property type="evidence" value="ECO:0007669"/>
    <property type="project" value="TreeGrafter"/>
</dbReference>